<dbReference type="eggNOG" id="COG0860">
    <property type="taxonomic scope" value="Bacteria"/>
</dbReference>
<dbReference type="SMART" id="SM00646">
    <property type="entry name" value="Ami_3"/>
    <property type="match status" value="1"/>
</dbReference>
<dbReference type="STRING" id="1009370.ALO_01899"/>
<proteinExistence type="predicted"/>
<evidence type="ECO:0000259" key="2">
    <source>
        <dbReference type="SMART" id="SM00646"/>
    </source>
</evidence>
<evidence type="ECO:0000256" key="1">
    <source>
        <dbReference type="ARBA" id="ARBA00022801"/>
    </source>
</evidence>
<organism evidence="3 4">
    <name type="scientific">Acetonema longum DSM 6540</name>
    <dbReference type="NCBI Taxonomy" id="1009370"/>
    <lineage>
        <taxon>Bacteria</taxon>
        <taxon>Bacillati</taxon>
        <taxon>Bacillota</taxon>
        <taxon>Negativicutes</taxon>
        <taxon>Acetonemataceae</taxon>
        <taxon>Acetonema</taxon>
    </lineage>
</organism>
<dbReference type="PANTHER" id="PTHR30404:SF0">
    <property type="entry name" value="N-ACETYLMURAMOYL-L-ALANINE AMIDASE AMIC"/>
    <property type="match status" value="1"/>
</dbReference>
<dbReference type="GO" id="GO:0030288">
    <property type="term" value="C:outer membrane-bounded periplasmic space"/>
    <property type="evidence" value="ECO:0007669"/>
    <property type="project" value="TreeGrafter"/>
</dbReference>
<dbReference type="SUPFAM" id="SSF53187">
    <property type="entry name" value="Zn-dependent exopeptidases"/>
    <property type="match status" value="1"/>
</dbReference>
<sequence length="198" mass="21543">MAKVCIDPGHAGPTTDPGAVSPYTGLREADVALSVSLLVRSYLCAAGHEVCLTRTELEQPETDDLGYRTQFSNDWGADLFVSLHCNSATIPSAHGFEVWTSPGQTQGDVLATRVFEQIQGEFPDRYGRADYSDGDPDKESKFYVLVYTKAPACLIEMAFLSNEEESCLLADAAWQDRMARAVARGITDYFGIVGGDTD</sequence>
<gene>
    <name evidence="3" type="ORF">ALO_01899</name>
</gene>
<protein>
    <submittedName>
        <fullName evidence="3">N-acetylmuramoyl-L-alanine amidase</fullName>
    </submittedName>
</protein>
<dbReference type="RefSeq" id="WP_004092199.1">
    <property type="nucleotide sequence ID" value="NZ_AFGF01000016.1"/>
</dbReference>
<dbReference type="AlphaFoldDB" id="F7NEB7"/>
<accession>F7NEB7</accession>
<dbReference type="InterPro" id="IPR002508">
    <property type="entry name" value="MurNAc-LAA_cat"/>
</dbReference>
<dbReference type="InterPro" id="IPR050695">
    <property type="entry name" value="N-acetylmuramoyl_amidase_3"/>
</dbReference>
<evidence type="ECO:0000313" key="3">
    <source>
        <dbReference type="EMBL" id="EGO65629.1"/>
    </source>
</evidence>
<dbReference type="GO" id="GO:0008745">
    <property type="term" value="F:N-acetylmuramoyl-L-alanine amidase activity"/>
    <property type="evidence" value="ECO:0007669"/>
    <property type="project" value="InterPro"/>
</dbReference>
<dbReference type="GO" id="GO:0009253">
    <property type="term" value="P:peptidoglycan catabolic process"/>
    <property type="evidence" value="ECO:0007669"/>
    <property type="project" value="InterPro"/>
</dbReference>
<dbReference type="Proteomes" id="UP000003240">
    <property type="component" value="Unassembled WGS sequence"/>
</dbReference>
<dbReference type="OrthoDB" id="9180606at2"/>
<keyword evidence="4" id="KW-1185">Reference proteome</keyword>
<keyword evidence="1" id="KW-0378">Hydrolase</keyword>
<comment type="caution">
    <text evidence="3">The sequence shown here is derived from an EMBL/GenBank/DDBJ whole genome shotgun (WGS) entry which is preliminary data.</text>
</comment>
<reference evidence="3 4" key="1">
    <citation type="journal article" date="2011" name="EMBO J.">
        <title>Structural diversity of bacterial flagellar motors.</title>
        <authorList>
            <person name="Chen S."/>
            <person name="Beeby M."/>
            <person name="Murphy G.E."/>
            <person name="Leadbetter J.R."/>
            <person name="Hendrixson D.R."/>
            <person name="Briegel A."/>
            <person name="Li Z."/>
            <person name="Shi J."/>
            <person name="Tocheva E.I."/>
            <person name="Muller A."/>
            <person name="Dobro M.J."/>
            <person name="Jensen G.J."/>
        </authorList>
    </citation>
    <scope>NUCLEOTIDE SEQUENCE [LARGE SCALE GENOMIC DNA]</scope>
    <source>
        <strain evidence="3 4">DSM 6540</strain>
    </source>
</reference>
<evidence type="ECO:0000313" key="4">
    <source>
        <dbReference type="Proteomes" id="UP000003240"/>
    </source>
</evidence>
<feature type="domain" description="MurNAc-LAA" evidence="2">
    <location>
        <begin position="69"/>
        <end position="187"/>
    </location>
</feature>
<dbReference type="EMBL" id="AFGF01000016">
    <property type="protein sequence ID" value="EGO65629.1"/>
    <property type="molecule type" value="Genomic_DNA"/>
</dbReference>
<name>F7NEB7_9FIRM</name>
<dbReference type="Gene3D" id="3.40.630.40">
    <property type="entry name" value="Zn-dependent exopeptidases"/>
    <property type="match status" value="1"/>
</dbReference>
<dbReference type="Pfam" id="PF01520">
    <property type="entry name" value="Amidase_3"/>
    <property type="match status" value="1"/>
</dbReference>
<dbReference type="CDD" id="cd02696">
    <property type="entry name" value="MurNAc-LAA"/>
    <property type="match status" value="1"/>
</dbReference>
<dbReference type="PANTHER" id="PTHR30404">
    <property type="entry name" value="N-ACETYLMURAMOYL-L-ALANINE AMIDASE"/>
    <property type="match status" value="1"/>
</dbReference>